<dbReference type="AlphaFoldDB" id="A0A0E0H757"/>
<dbReference type="OMA" id="GILKCIV"/>
<evidence type="ECO:0000313" key="2">
    <source>
        <dbReference type="Proteomes" id="UP000006591"/>
    </source>
</evidence>
<protein>
    <submittedName>
        <fullName evidence="1">Uncharacterized protein</fullName>
    </submittedName>
</protein>
<sequence length="86" mass="9397">AETTRSVTIKFTIQPFHFASSFVCLTVGVTSSALHGIGRHWDTLRCKILGILKCIVKYKFWDVVSGTLYVVLSVLTPGNVVGSVLI</sequence>
<dbReference type="Gramene" id="ONIVA04G27290.1">
    <property type="protein sequence ID" value="ONIVA04G27290.1"/>
    <property type="gene ID" value="ONIVA04G27290"/>
</dbReference>
<organism evidence="1">
    <name type="scientific">Oryza nivara</name>
    <name type="common">Indian wild rice</name>
    <name type="synonym">Oryza sativa f. spontanea</name>
    <dbReference type="NCBI Taxonomy" id="4536"/>
    <lineage>
        <taxon>Eukaryota</taxon>
        <taxon>Viridiplantae</taxon>
        <taxon>Streptophyta</taxon>
        <taxon>Embryophyta</taxon>
        <taxon>Tracheophyta</taxon>
        <taxon>Spermatophyta</taxon>
        <taxon>Magnoliopsida</taxon>
        <taxon>Liliopsida</taxon>
        <taxon>Poales</taxon>
        <taxon>Poaceae</taxon>
        <taxon>BOP clade</taxon>
        <taxon>Oryzoideae</taxon>
        <taxon>Oryzeae</taxon>
        <taxon>Oryzinae</taxon>
        <taxon>Oryza</taxon>
    </lineage>
</organism>
<keyword evidence="2" id="KW-1185">Reference proteome</keyword>
<evidence type="ECO:0000313" key="1">
    <source>
        <dbReference type="EnsemblPlants" id="ONIVA04G27290.1"/>
    </source>
</evidence>
<dbReference type="Proteomes" id="UP000006591">
    <property type="component" value="Chromosome 4"/>
</dbReference>
<reference evidence="1" key="2">
    <citation type="submission" date="2018-04" db="EMBL/GenBank/DDBJ databases">
        <title>OnivRS2 (Oryza nivara Reference Sequence Version 2).</title>
        <authorList>
            <person name="Zhang J."/>
            <person name="Kudrna D."/>
            <person name="Lee S."/>
            <person name="Talag J."/>
            <person name="Rajasekar S."/>
            <person name="Welchert J."/>
            <person name="Hsing Y.-I."/>
            <person name="Wing R.A."/>
        </authorList>
    </citation>
    <scope>NUCLEOTIDE SEQUENCE [LARGE SCALE GENOMIC DNA]</scope>
    <source>
        <strain evidence="1">SL10</strain>
    </source>
</reference>
<reference evidence="1" key="1">
    <citation type="submission" date="2015-04" db="UniProtKB">
        <authorList>
            <consortium name="EnsemblPlants"/>
        </authorList>
    </citation>
    <scope>IDENTIFICATION</scope>
    <source>
        <strain evidence="1">SL10</strain>
    </source>
</reference>
<dbReference type="HOGENOM" id="CLU_2531053_0_0_1"/>
<name>A0A0E0H757_ORYNI</name>
<dbReference type="EnsemblPlants" id="ONIVA04G27290.1">
    <property type="protein sequence ID" value="ONIVA04G27290.1"/>
    <property type="gene ID" value="ONIVA04G27290"/>
</dbReference>
<accession>A0A0E0H757</accession>
<proteinExistence type="predicted"/>